<comment type="subcellular location">
    <subcellularLocation>
        <location evidence="1 10">Mitochondrion inner membrane</location>
        <topology evidence="1 10">Single-pass membrane protein</topology>
    </subcellularLocation>
</comment>
<evidence type="ECO:0000313" key="11">
    <source>
        <dbReference type="EMBL" id="ANB12719.1"/>
    </source>
</evidence>
<keyword evidence="10" id="KW-0653">Protein transport</keyword>
<gene>
    <name evidence="11" type="primary">TIM21</name>
    <name evidence="11" type="ORF">AWJ20_987</name>
</gene>
<dbReference type="PANTHER" id="PTHR13032:SF6">
    <property type="entry name" value="MITOCHONDRIAL IMPORT INNER MEMBRANE TRANSLOCASE SUBUNIT TIM21"/>
    <property type="match status" value="1"/>
</dbReference>
<comment type="similarity">
    <text evidence="2 10">Belongs to the TIM21 family.</text>
</comment>
<dbReference type="GO" id="GO:0005744">
    <property type="term" value="C:TIM23 mitochondrial import inner membrane translocase complex"/>
    <property type="evidence" value="ECO:0007669"/>
    <property type="project" value="UniProtKB-UniRule"/>
</dbReference>
<keyword evidence="4 10" id="KW-0812">Transmembrane</keyword>
<sequence>MFPLARLLAPRMGSRSIYKLSNIAIINSKTFSASPVQKLNGKPISHRSFTAMRSILNTASSTASSSSSAKSKANTIPLTTRISSAFSFIFASGLVIGGIGLTGIVIYYFVNDILLPTSDVQIFNKAFSIIEKDPQCQKLLGGSKIKAYGEETSSKWGNRNRPIASRRGMDGRGLEHVLMHFHVKGDIAEGVARLEMIESGEKSSLGIGKFDFRYLVVEVPGSPRVYLIDNSNKPKAKDPNAGFLGVRWGPKKDV</sequence>
<proteinExistence type="inferred from homology"/>
<keyword evidence="6" id="KW-0809">Transit peptide</keyword>
<dbReference type="FunFam" id="3.10.450.320:FF:000002">
    <property type="entry name" value="Mitochondrial import inner membrane translocase subunit tim21"/>
    <property type="match status" value="1"/>
</dbReference>
<dbReference type="InterPro" id="IPR038552">
    <property type="entry name" value="Tim21_IMS_sf"/>
</dbReference>
<evidence type="ECO:0000256" key="1">
    <source>
        <dbReference type="ARBA" id="ARBA00004434"/>
    </source>
</evidence>
<comment type="subunit">
    <text evidence="10">Component of the TIM23 complex.</text>
</comment>
<organism evidence="11 12">
    <name type="scientific">Sugiyamaella lignohabitans</name>
    <dbReference type="NCBI Taxonomy" id="796027"/>
    <lineage>
        <taxon>Eukaryota</taxon>
        <taxon>Fungi</taxon>
        <taxon>Dikarya</taxon>
        <taxon>Ascomycota</taxon>
        <taxon>Saccharomycotina</taxon>
        <taxon>Dipodascomycetes</taxon>
        <taxon>Dipodascales</taxon>
        <taxon>Trichomonascaceae</taxon>
        <taxon>Sugiyamaella</taxon>
    </lineage>
</organism>
<keyword evidence="10" id="KW-0813">Transport</keyword>
<dbReference type="EMBL" id="CP014501">
    <property type="protein sequence ID" value="ANB12719.1"/>
    <property type="molecule type" value="Genomic_DNA"/>
</dbReference>
<dbReference type="PANTHER" id="PTHR13032">
    <property type="entry name" value="MITOCHONDRIAL IMPORT INNER MEMBRANE TRANSLOCASE SUBUNIT TIM21"/>
    <property type="match status" value="1"/>
</dbReference>
<evidence type="ECO:0000256" key="4">
    <source>
        <dbReference type="ARBA" id="ARBA00022692"/>
    </source>
</evidence>
<evidence type="ECO:0000256" key="7">
    <source>
        <dbReference type="ARBA" id="ARBA00022989"/>
    </source>
</evidence>
<comment type="function">
    <text evidence="10">Essential component of the TIM23 complex, a complex that mediates the translocation of transit peptide-containing proteins across the mitochondrial inner membrane.</text>
</comment>
<keyword evidence="9 10" id="KW-0472">Membrane</keyword>
<evidence type="ECO:0000256" key="10">
    <source>
        <dbReference type="RuleBase" id="RU367142"/>
    </source>
</evidence>
<evidence type="ECO:0000256" key="2">
    <source>
        <dbReference type="ARBA" id="ARBA00010867"/>
    </source>
</evidence>
<protein>
    <recommendedName>
        <fullName evidence="3 10">Mitochondrial import inner membrane translocase subunit Tim21</fullName>
    </recommendedName>
</protein>
<evidence type="ECO:0000256" key="6">
    <source>
        <dbReference type="ARBA" id="ARBA00022946"/>
    </source>
</evidence>
<keyword evidence="7 10" id="KW-1133">Transmembrane helix</keyword>
<accession>A0A167DBI7</accession>
<feature type="transmembrane region" description="Helical" evidence="10">
    <location>
        <begin position="88"/>
        <end position="110"/>
    </location>
</feature>
<reference evidence="11 12" key="1">
    <citation type="submission" date="2016-02" db="EMBL/GenBank/DDBJ databases">
        <title>Complete genome sequence and transcriptome regulation of the pentose utilising yeast Sugiyamaella lignohabitans.</title>
        <authorList>
            <person name="Bellasio M."/>
            <person name="Peymann A."/>
            <person name="Valli M."/>
            <person name="Sipitzky M."/>
            <person name="Graf A."/>
            <person name="Sauer M."/>
            <person name="Marx H."/>
            <person name="Mattanovich D."/>
        </authorList>
    </citation>
    <scope>NUCLEOTIDE SEQUENCE [LARGE SCALE GENOMIC DNA]</scope>
    <source>
        <strain evidence="11 12">CBS 10342</strain>
    </source>
</reference>
<evidence type="ECO:0000256" key="5">
    <source>
        <dbReference type="ARBA" id="ARBA00022792"/>
    </source>
</evidence>
<dbReference type="Gene3D" id="3.10.450.320">
    <property type="entry name" value="Mitochondrial import inner membrane translocase subunit Tim21"/>
    <property type="match status" value="1"/>
</dbReference>
<dbReference type="KEGG" id="slb:AWJ20_987"/>
<dbReference type="OrthoDB" id="436405at2759"/>
<evidence type="ECO:0000256" key="8">
    <source>
        <dbReference type="ARBA" id="ARBA00023128"/>
    </source>
</evidence>
<evidence type="ECO:0000256" key="9">
    <source>
        <dbReference type="ARBA" id="ARBA00023136"/>
    </source>
</evidence>
<dbReference type="AlphaFoldDB" id="A0A167DBI7"/>
<dbReference type="GeneID" id="30038079"/>
<evidence type="ECO:0000256" key="3">
    <source>
        <dbReference type="ARBA" id="ARBA00020726"/>
    </source>
</evidence>
<dbReference type="Pfam" id="PF08294">
    <property type="entry name" value="TIM21"/>
    <property type="match status" value="1"/>
</dbReference>
<keyword evidence="12" id="KW-1185">Reference proteome</keyword>
<dbReference type="GO" id="GO:0030150">
    <property type="term" value="P:protein import into mitochondrial matrix"/>
    <property type="evidence" value="ECO:0007669"/>
    <property type="project" value="UniProtKB-UniRule"/>
</dbReference>
<dbReference type="RefSeq" id="XP_018735196.1">
    <property type="nucleotide sequence ID" value="XM_018882959.1"/>
</dbReference>
<keyword evidence="8 10" id="KW-0496">Mitochondrion</keyword>
<dbReference type="InterPro" id="IPR013261">
    <property type="entry name" value="Tim21"/>
</dbReference>
<keyword evidence="5 10" id="KW-0999">Mitochondrion inner membrane</keyword>
<name>A0A167DBI7_9ASCO</name>
<keyword evidence="10" id="KW-0811">Translocation</keyword>
<evidence type="ECO:0000313" key="12">
    <source>
        <dbReference type="Proteomes" id="UP000189580"/>
    </source>
</evidence>
<dbReference type="Proteomes" id="UP000189580">
    <property type="component" value="Chromosome a"/>
</dbReference>